<comment type="catalytic activity">
    <reaction evidence="8">
        <text>13-octadecanoyloxy-octadecanoate + H2O = 13-hydroxy-octadecanoate + octadecanoate + H(+)</text>
        <dbReference type="Rhea" id="RHEA:52084"/>
        <dbReference type="ChEBI" id="CHEBI:15377"/>
        <dbReference type="ChEBI" id="CHEBI:15378"/>
        <dbReference type="ChEBI" id="CHEBI:25629"/>
        <dbReference type="ChEBI" id="CHEBI:136304"/>
        <dbReference type="ChEBI" id="CHEBI:136335"/>
    </reaction>
    <physiologicalReaction direction="left-to-right" evidence="8">
        <dbReference type="Rhea" id="RHEA:52085"/>
    </physiologicalReaction>
</comment>
<comment type="catalytic activity">
    <reaction evidence="14">
        <text>13-(9Z-octadecenoyloxy)-octadecanoate + H2O = 13-hydroxy-octadecanoate + (9Z)-octadecenoate + H(+)</text>
        <dbReference type="Rhea" id="RHEA:52064"/>
        <dbReference type="ChEBI" id="CHEBI:15377"/>
        <dbReference type="ChEBI" id="CHEBI:15378"/>
        <dbReference type="ChEBI" id="CHEBI:30823"/>
        <dbReference type="ChEBI" id="CHEBI:136303"/>
        <dbReference type="ChEBI" id="CHEBI:136304"/>
    </reaction>
    <physiologicalReaction direction="left-to-right" evidence="14">
        <dbReference type="Rhea" id="RHEA:52065"/>
    </physiologicalReaction>
</comment>
<comment type="catalytic activity">
    <reaction evidence="7">
        <text>12-hexadecanoyloxy-octadecanoate + H2O = 12-hydroxyoctadecanoate + hexadecanoate + H(+)</text>
        <dbReference type="Rhea" id="RHEA:52056"/>
        <dbReference type="ChEBI" id="CHEBI:7896"/>
        <dbReference type="ChEBI" id="CHEBI:15377"/>
        <dbReference type="ChEBI" id="CHEBI:15378"/>
        <dbReference type="ChEBI" id="CHEBI:83677"/>
        <dbReference type="ChEBI" id="CHEBI:84201"/>
    </reaction>
    <physiologicalReaction direction="left-to-right" evidence="7">
        <dbReference type="Rhea" id="RHEA:52057"/>
    </physiologicalReaction>
</comment>
<comment type="catalytic activity">
    <reaction evidence="10">
        <text>12-octadecanoyloxy-octadecanoate + H2O = 12-hydroxyoctadecanoate + octadecanoate + H(+)</text>
        <dbReference type="Rhea" id="RHEA:52080"/>
        <dbReference type="ChEBI" id="CHEBI:15377"/>
        <dbReference type="ChEBI" id="CHEBI:15378"/>
        <dbReference type="ChEBI" id="CHEBI:25629"/>
        <dbReference type="ChEBI" id="CHEBI:84201"/>
        <dbReference type="ChEBI" id="CHEBI:136330"/>
    </reaction>
    <physiologicalReaction direction="left-to-right" evidence="10">
        <dbReference type="Rhea" id="RHEA:52081"/>
    </physiologicalReaction>
</comment>
<feature type="transmembrane region" description="Helical" evidence="17">
    <location>
        <begin position="162"/>
        <end position="186"/>
    </location>
</feature>
<evidence type="ECO:0000256" key="10">
    <source>
        <dbReference type="ARBA" id="ARBA00048680"/>
    </source>
</evidence>
<comment type="catalytic activity">
    <reaction evidence="16">
        <text>12-(9Z-hexadecenoyloxy)-octadecanoate + H2O = 12-hydroxyoctadecanoate + (9Z)-hexadecenoate + H(+)</text>
        <dbReference type="Rhea" id="RHEA:52072"/>
        <dbReference type="ChEBI" id="CHEBI:15377"/>
        <dbReference type="ChEBI" id="CHEBI:15378"/>
        <dbReference type="ChEBI" id="CHEBI:32372"/>
        <dbReference type="ChEBI" id="CHEBI:84201"/>
        <dbReference type="ChEBI" id="CHEBI:136312"/>
    </reaction>
    <physiologicalReaction direction="left-to-right" evidence="16">
        <dbReference type="Rhea" id="RHEA:52073"/>
    </physiologicalReaction>
</comment>
<dbReference type="OrthoDB" id="1898221at2759"/>
<feature type="transmembrane region" description="Helical" evidence="17">
    <location>
        <begin position="51"/>
        <end position="74"/>
    </location>
</feature>
<dbReference type="PANTHER" id="PTHR10989:SF16">
    <property type="entry name" value="AT02829P-RELATED"/>
    <property type="match status" value="1"/>
</dbReference>
<evidence type="ECO:0000256" key="16">
    <source>
        <dbReference type="ARBA" id="ARBA00049428"/>
    </source>
</evidence>
<evidence type="ECO:0000256" key="17">
    <source>
        <dbReference type="SAM" id="Phobius"/>
    </source>
</evidence>
<evidence type="ECO:0000256" key="1">
    <source>
        <dbReference type="ARBA" id="ARBA00000923"/>
    </source>
</evidence>
<comment type="catalytic activity">
    <reaction evidence="15">
        <text>13-(9Z-hexadecenoyloxy)-octadecanoate + H2O = 13-hydroxy-octadecanoate + (9Z)-hexadecenoate + H(+)</text>
        <dbReference type="Rhea" id="RHEA:52076"/>
        <dbReference type="ChEBI" id="CHEBI:15377"/>
        <dbReference type="ChEBI" id="CHEBI:15378"/>
        <dbReference type="ChEBI" id="CHEBI:32372"/>
        <dbReference type="ChEBI" id="CHEBI:136304"/>
        <dbReference type="ChEBI" id="CHEBI:136315"/>
    </reaction>
    <physiologicalReaction direction="left-to-right" evidence="15">
        <dbReference type="Rhea" id="RHEA:52077"/>
    </physiologicalReaction>
</comment>
<keyword evidence="6 17" id="KW-0472">Membrane</keyword>
<accession>A0A8J9Y1L7</accession>
<protein>
    <recommendedName>
        <fullName evidence="20">Androgen-dependent TFPI-regulating protein-like</fullName>
    </recommendedName>
</protein>
<evidence type="ECO:0000313" key="18">
    <source>
        <dbReference type="EMBL" id="CAH0714194.1"/>
    </source>
</evidence>
<evidence type="ECO:0000256" key="9">
    <source>
        <dbReference type="ARBA" id="ARBA00047863"/>
    </source>
</evidence>
<feature type="non-terminal residue" evidence="18">
    <location>
        <position position="209"/>
    </location>
</feature>
<organism evidence="18 19">
    <name type="scientific">Brenthis ino</name>
    <name type="common">lesser marbled fritillary</name>
    <dbReference type="NCBI Taxonomy" id="405034"/>
    <lineage>
        <taxon>Eukaryota</taxon>
        <taxon>Metazoa</taxon>
        <taxon>Ecdysozoa</taxon>
        <taxon>Arthropoda</taxon>
        <taxon>Hexapoda</taxon>
        <taxon>Insecta</taxon>
        <taxon>Pterygota</taxon>
        <taxon>Neoptera</taxon>
        <taxon>Endopterygota</taxon>
        <taxon>Lepidoptera</taxon>
        <taxon>Glossata</taxon>
        <taxon>Ditrysia</taxon>
        <taxon>Papilionoidea</taxon>
        <taxon>Nymphalidae</taxon>
        <taxon>Heliconiinae</taxon>
        <taxon>Argynnini</taxon>
        <taxon>Brenthis</taxon>
    </lineage>
</organism>
<evidence type="ECO:0000256" key="12">
    <source>
        <dbReference type="ARBA" id="ARBA00048800"/>
    </source>
</evidence>
<proteinExistence type="inferred from homology"/>
<evidence type="ECO:0000256" key="4">
    <source>
        <dbReference type="ARBA" id="ARBA00022692"/>
    </source>
</evidence>
<feature type="transmembrane region" description="Helical" evidence="17">
    <location>
        <begin position="95"/>
        <end position="116"/>
    </location>
</feature>
<reference evidence="18" key="1">
    <citation type="submission" date="2021-12" db="EMBL/GenBank/DDBJ databases">
        <authorList>
            <person name="Martin H S."/>
        </authorList>
    </citation>
    <scope>NUCLEOTIDE SEQUENCE</scope>
</reference>
<evidence type="ECO:0000256" key="14">
    <source>
        <dbReference type="ARBA" id="ARBA00049296"/>
    </source>
</evidence>
<name>A0A8J9Y1L7_9NEOP</name>
<comment type="similarity">
    <text evidence="3">Belongs to the AIG1 family.</text>
</comment>
<feature type="transmembrane region" description="Helical" evidence="17">
    <location>
        <begin position="128"/>
        <end position="155"/>
    </location>
</feature>
<evidence type="ECO:0000256" key="6">
    <source>
        <dbReference type="ARBA" id="ARBA00023136"/>
    </source>
</evidence>
<comment type="catalytic activity">
    <reaction evidence="11">
        <text>12-(9Z-octadecenoyloxy)-octadecanoate + H2O = 12-hydroxyoctadecanoate + (9Z)-octadecenoate + H(+)</text>
        <dbReference type="Rhea" id="RHEA:52060"/>
        <dbReference type="ChEBI" id="CHEBI:15377"/>
        <dbReference type="ChEBI" id="CHEBI:15378"/>
        <dbReference type="ChEBI" id="CHEBI:30823"/>
        <dbReference type="ChEBI" id="CHEBI:84201"/>
        <dbReference type="ChEBI" id="CHEBI:136302"/>
    </reaction>
    <physiologicalReaction direction="left-to-right" evidence="11">
        <dbReference type="Rhea" id="RHEA:52061"/>
    </physiologicalReaction>
</comment>
<evidence type="ECO:0000256" key="11">
    <source>
        <dbReference type="ARBA" id="ARBA00048701"/>
    </source>
</evidence>
<sequence>MLKSSNFLLTVRLWFYGFATFHLIFVAIMVLPIDMSKDEDPRVSVYIRVRWKLITCWFNLISLAYFPICFYCDWKEKHGKWDEKRVKTFRIIRDNIMTTILFPVTMYSDVTFWALWMKDPALIAPVSIFVYLPIWAQHSLHTVSAVMIVLDLLLLPRRRPHNLLAGMCGVLAFAVVYSAVLAWYIIEFRWGRDMPMDVICNAIGKRKIK</sequence>
<dbReference type="GO" id="GO:0012505">
    <property type="term" value="C:endomembrane system"/>
    <property type="evidence" value="ECO:0007669"/>
    <property type="project" value="UniProtKB-SubCell"/>
</dbReference>
<dbReference type="GO" id="GO:0016020">
    <property type="term" value="C:membrane"/>
    <property type="evidence" value="ECO:0007669"/>
    <property type="project" value="InterPro"/>
</dbReference>
<dbReference type="AlphaFoldDB" id="A0A8J9Y1L7"/>
<evidence type="ECO:0000256" key="13">
    <source>
        <dbReference type="ARBA" id="ARBA00049221"/>
    </source>
</evidence>
<comment type="subcellular location">
    <subcellularLocation>
        <location evidence="2">Endomembrane system</location>
        <topology evidence="2">Multi-pass membrane protein</topology>
    </subcellularLocation>
</comment>
<gene>
    <name evidence="18" type="ORF">BINO364_LOCUS1272</name>
</gene>
<comment type="catalytic activity">
    <reaction evidence="12">
        <text>9-(9Z-octadecenoyloxy)-octadecanoate + H2O = 9-hydroxy-octadecanoate + (9Z)-octadecenoate + H(+)</text>
        <dbReference type="Rhea" id="RHEA:52048"/>
        <dbReference type="ChEBI" id="CHEBI:15377"/>
        <dbReference type="ChEBI" id="CHEBI:15378"/>
        <dbReference type="ChEBI" id="CHEBI:30823"/>
        <dbReference type="ChEBI" id="CHEBI:136282"/>
        <dbReference type="ChEBI" id="CHEBI:136286"/>
    </reaction>
    <physiologicalReaction direction="left-to-right" evidence="12">
        <dbReference type="Rhea" id="RHEA:52049"/>
    </physiologicalReaction>
</comment>
<evidence type="ECO:0000256" key="7">
    <source>
        <dbReference type="ARBA" id="ARBA00047368"/>
    </source>
</evidence>
<dbReference type="PANTHER" id="PTHR10989">
    <property type="entry name" value="ANDROGEN-INDUCED PROTEIN 1-RELATED"/>
    <property type="match status" value="1"/>
</dbReference>
<evidence type="ECO:0000256" key="2">
    <source>
        <dbReference type="ARBA" id="ARBA00004127"/>
    </source>
</evidence>
<evidence type="ECO:0000256" key="3">
    <source>
        <dbReference type="ARBA" id="ARBA00009300"/>
    </source>
</evidence>
<evidence type="ECO:0000256" key="5">
    <source>
        <dbReference type="ARBA" id="ARBA00022989"/>
    </source>
</evidence>
<evidence type="ECO:0000313" key="19">
    <source>
        <dbReference type="Proteomes" id="UP000838878"/>
    </source>
</evidence>
<dbReference type="Pfam" id="PF04750">
    <property type="entry name" value="Far-17a_AIG1"/>
    <property type="match status" value="1"/>
</dbReference>
<dbReference type="EMBL" id="OV170221">
    <property type="protein sequence ID" value="CAH0714194.1"/>
    <property type="molecule type" value="Genomic_DNA"/>
</dbReference>
<evidence type="ECO:0000256" key="8">
    <source>
        <dbReference type="ARBA" id="ARBA00047427"/>
    </source>
</evidence>
<comment type="catalytic activity">
    <reaction evidence="9">
        <text>9-hexadecanoyloxy-octadecanoate + H2O = 9-hydroxy-octadecanoate + hexadecanoate + H(+)</text>
        <dbReference type="Rhea" id="RHEA:52052"/>
        <dbReference type="ChEBI" id="CHEBI:7896"/>
        <dbReference type="ChEBI" id="CHEBI:15377"/>
        <dbReference type="ChEBI" id="CHEBI:15378"/>
        <dbReference type="ChEBI" id="CHEBI:83670"/>
        <dbReference type="ChEBI" id="CHEBI:136286"/>
    </reaction>
    <physiologicalReaction direction="left-to-right" evidence="9">
        <dbReference type="Rhea" id="RHEA:52053"/>
    </physiologicalReaction>
</comment>
<dbReference type="Proteomes" id="UP000838878">
    <property type="component" value="Chromosome 1"/>
</dbReference>
<comment type="catalytic activity">
    <reaction evidence="13">
        <text>9-octadecanoyloxy-octadecanoate + H2O = 9-hydroxy-octadecanoate + octadecanoate + H(+)</text>
        <dbReference type="Rhea" id="RHEA:52096"/>
        <dbReference type="ChEBI" id="CHEBI:15377"/>
        <dbReference type="ChEBI" id="CHEBI:15378"/>
        <dbReference type="ChEBI" id="CHEBI:25629"/>
        <dbReference type="ChEBI" id="CHEBI:136286"/>
        <dbReference type="ChEBI" id="CHEBI:136373"/>
    </reaction>
    <physiologicalReaction direction="left-to-right" evidence="13">
        <dbReference type="Rhea" id="RHEA:52097"/>
    </physiologicalReaction>
</comment>
<dbReference type="InterPro" id="IPR006838">
    <property type="entry name" value="ADTRP_AIG1"/>
</dbReference>
<keyword evidence="5 17" id="KW-1133">Transmembrane helix</keyword>
<keyword evidence="4 17" id="KW-0812">Transmembrane</keyword>
<evidence type="ECO:0008006" key="20">
    <source>
        <dbReference type="Google" id="ProtNLM"/>
    </source>
</evidence>
<feature type="transmembrane region" description="Helical" evidence="17">
    <location>
        <begin position="12"/>
        <end position="31"/>
    </location>
</feature>
<keyword evidence="19" id="KW-1185">Reference proteome</keyword>
<evidence type="ECO:0000256" key="15">
    <source>
        <dbReference type="ARBA" id="ARBA00049322"/>
    </source>
</evidence>
<comment type="catalytic activity">
    <reaction evidence="1">
        <text>9-(9Z-hexadecenoyloxy)-octadecanoate + H2O = (9Z)-hexadecenoate + 9-hydroxy-octadecanoate + H(+)</text>
        <dbReference type="Rhea" id="RHEA:52068"/>
        <dbReference type="ChEBI" id="CHEBI:15377"/>
        <dbReference type="ChEBI" id="CHEBI:15378"/>
        <dbReference type="ChEBI" id="CHEBI:32372"/>
        <dbReference type="ChEBI" id="CHEBI:136286"/>
        <dbReference type="ChEBI" id="CHEBI:136309"/>
    </reaction>
    <physiologicalReaction direction="left-to-right" evidence="1">
        <dbReference type="Rhea" id="RHEA:52069"/>
    </physiologicalReaction>
</comment>